<organism evidence="1 2">
    <name type="scientific">Fusarium denticulatum</name>
    <dbReference type="NCBI Taxonomy" id="48507"/>
    <lineage>
        <taxon>Eukaryota</taxon>
        <taxon>Fungi</taxon>
        <taxon>Dikarya</taxon>
        <taxon>Ascomycota</taxon>
        <taxon>Pezizomycotina</taxon>
        <taxon>Sordariomycetes</taxon>
        <taxon>Hypocreomycetidae</taxon>
        <taxon>Hypocreales</taxon>
        <taxon>Nectriaceae</taxon>
        <taxon>Fusarium</taxon>
        <taxon>Fusarium fujikuroi species complex</taxon>
    </lineage>
</organism>
<comment type="caution">
    <text evidence="1">The sequence shown here is derived from an EMBL/GenBank/DDBJ whole genome shotgun (WGS) entry which is preliminary data.</text>
</comment>
<accession>A0A8H6CWA2</accession>
<reference evidence="1 2" key="1">
    <citation type="submission" date="2020-05" db="EMBL/GenBank/DDBJ databases">
        <title>Identification and distribution of gene clusters putatively required for synthesis of sphingolipid metabolism inhibitors in phylogenetically diverse species of the filamentous fungus Fusarium.</title>
        <authorList>
            <person name="Kim H.-S."/>
            <person name="Busman M."/>
            <person name="Brown D.W."/>
            <person name="Divon H."/>
            <person name="Uhlig S."/>
            <person name="Proctor R.H."/>
        </authorList>
    </citation>
    <scope>NUCLEOTIDE SEQUENCE [LARGE SCALE GENOMIC DNA]</scope>
    <source>
        <strain evidence="1 2">NRRL 25311</strain>
    </source>
</reference>
<dbReference type="EMBL" id="JAAOAK010000020">
    <property type="protein sequence ID" value="KAF5694484.1"/>
    <property type="molecule type" value="Genomic_DNA"/>
</dbReference>
<gene>
    <name evidence="1" type="ORF">FDENT_1096</name>
</gene>
<dbReference type="Pfam" id="PF26639">
    <property type="entry name" value="Het-6_barrel"/>
    <property type="match status" value="1"/>
</dbReference>
<name>A0A8H6CWA2_9HYPO</name>
<protein>
    <submittedName>
        <fullName evidence="1">Heterokaryon incompatibility protein het-6</fullName>
    </submittedName>
</protein>
<evidence type="ECO:0000313" key="2">
    <source>
        <dbReference type="Proteomes" id="UP000562682"/>
    </source>
</evidence>
<keyword evidence="2" id="KW-1185">Reference proteome</keyword>
<evidence type="ECO:0000313" key="1">
    <source>
        <dbReference type="EMBL" id="KAF5694484.1"/>
    </source>
</evidence>
<dbReference type="Proteomes" id="UP000562682">
    <property type="component" value="Unassembled WGS sequence"/>
</dbReference>
<sequence>MLLPAAPDKPQVVMRSTDEGQRPVLHGYGYSCGRISKLGSTYIAGQTPFPAEEWYNLVDKIDLSTRPRPDSNDVNFPQTTDFFFKFLGFACYLYGLTKEEEEEEEAADNVLKPYLNIGGSQESYEAYRFGPKWEDRIRQLALERKDGVLPFRDIPFYYAAAGWPSSHATIVRGNLQACHSRRCFVTDTGYFGLAPAEAKIGDQVFTCVGASVPFVLREIGGSGGDEFRLVGESYLQVGGWYGMINNESQPRSLYIV</sequence>
<dbReference type="AlphaFoldDB" id="A0A8H6CWA2"/>
<proteinExistence type="predicted"/>